<keyword evidence="2" id="KW-1185">Reference proteome</keyword>
<dbReference type="CDD" id="cd07067">
    <property type="entry name" value="HP_PGM_like"/>
    <property type="match status" value="1"/>
</dbReference>
<dbReference type="PANTHER" id="PTHR47623:SF1">
    <property type="entry name" value="OS09G0287300 PROTEIN"/>
    <property type="match status" value="1"/>
</dbReference>
<dbReference type="PANTHER" id="PTHR47623">
    <property type="entry name" value="OS09G0287300 PROTEIN"/>
    <property type="match status" value="1"/>
</dbReference>
<name>A0ABV5CC53_9SPHI</name>
<sequence length="162" mass="18356">MGKHLFLIRHAESSHPSGVKDFDRPLNETGYEEANKMSNKLRYYDIQPELFISSPAKRALNTAMIFAETFHIPVGQIQPENMIYEASIETLLAITNHLPKQYDHVALFGHNPGLTNFAEYLTDEYLGNIPTAGIVHISFTEEQWNHISIGTGTLTWRVTPKS</sequence>
<accession>A0ABV5CC53</accession>
<dbReference type="InterPro" id="IPR013078">
    <property type="entry name" value="His_Pase_superF_clade-1"/>
</dbReference>
<proteinExistence type="predicted"/>
<dbReference type="SMART" id="SM00855">
    <property type="entry name" value="PGAM"/>
    <property type="match status" value="1"/>
</dbReference>
<dbReference type="InterPro" id="IPR029033">
    <property type="entry name" value="His_PPase_superfam"/>
</dbReference>
<reference evidence="1 2" key="1">
    <citation type="submission" date="2024-04" db="EMBL/GenBank/DDBJ databases">
        <title>Albibacterium profundi sp. nov., isolated from sediment of the Challenger Deep of Mariana Trench.</title>
        <authorList>
            <person name="Wang Y."/>
        </authorList>
    </citation>
    <scope>NUCLEOTIDE SEQUENCE [LARGE SCALE GENOMIC DNA]</scope>
    <source>
        <strain evidence="1 2">RHL897</strain>
    </source>
</reference>
<evidence type="ECO:0000313" key="2">
    <source>
        <dbReference type="Proteomes" id="UP001580928"/>
    </source>
</evidence>
<protein>
    <submittedName>
        <fullName evidence="1">Histidine phosphatase family protein</fullName>
    </submittedName>
</protein>
<dbReference type="SUPFAM" id="SSF53254">
    <property type="entry name" value="Phosphoglycerate mutase-like"/>
    <property type="match status" value="1"/>
</dbReference>
<dbReference type="RefSeq" id="WP_375556543.1">
    <property type="nucleotide sequence ID" value="NZ_JBBVGT010000002.1"/>
</dbReference>
<gene>
    <name evidence="1" type="ORF">WKR92_03990</name>
</gene>
<evidence type="ECO:0000313" key="1">
    <source>
        <dbReference type="EMBL" id="MFB5944985.1"/>
    </source>
</evidence>
<organism evidence="1 2">
    <name type="scientific">Albibacterium profundi</name>
    <dbReference type="NCBI Taxonomy" id="3134906"/>
    <lineage>
        <taxon>Bacteria</taxon>
        <taxon>Pseudomonadati</taxon>
        <taxon>Bacteroidota</taxon>
        <taxon>Sphingobacteriia</taxon>
        <taxon>Sphingobacteriales</taxon>
        <taxon>Sphingobacteriaceae</taxon>
        <taxon>Albibacterium</taxon>
    </lineage>
</organism>
<comment type="caution">
    <text evidence="1">The sequence shown here is derived from an EMBL/GenBank/DDBJ whole genome shotgun (WGS) entry which is preliminary data.</text>
</comment>
<dbReference type="EMBL" id="JBBVGT010000002">
    <property type="protein sequence ID" value="MFB5944985.1"/>
    <property type="molecule type" value="Genomic_DNA"/>
</dbReference>
<dbReference type="Gene3D" id="3.40.50.1240">
    <property type="entry name" value="Phosphoglycerate mutase-like"/>
    <property type="match status" value="1"/>
</dbReference>
<dbReference type="Proteomes" id="UP001580928">
    <property type="component" value="Unassembled WGS sequence"/>
</dbReference>
<dbReference type="Pfam" id="PF00300">
    <property type="entry name" value="His_Phos_1"/>
    <property type="match status" value="1"/>
</dbReference>